<name>A0A2J6REL6_HYAVF</name>
<sequence>MAAHWGGALAHAAYLKSHDYTTSEADWYRSDFGVHFHYAWDVLQVAGQRWINILEWHSAMKHFYEFADRSTTTFEAAATSVSASTPTKNSFLASRFREDFNTVMVKALKWAEELDVQRRPDGSWQGPPAEMCQFLTDDEEGRLFYVSMKDAFETGYIRHQKAWKAQNKS</sequence>
<keyword evidence="2" id="KW-1185">Reference proteome</keyword>
<dbReference type="Proteomes" id="UP000235786">
    <property type="component" value="Unassembled WGS sequence"/>
</dbReference>
<gene>
    <name evidence="1" type="ORF">L207DRAFT_586630</name>
</gene>
<dbReference type="EMBL" id="KZ613950">
    <property type="protein sequence ID" value="PMD36946.1"/>
    <property type="molecule type" value="Genomic_DNA"/>
</dbReference>
<organism evidence="1 2">
    <name type="scientific">Hyaloscypha variabilis (strain UAMH 11265 / GT02V1 / F)</name>
    <name type="common">Meliniomyces variabilis</name>
    <dbReference type="NCBI Taxonomy" id="1149755"/>
    <lineage>
        <taxon>Eukaryota</taxon>
        <taxon>Fungi</taxon>
        <taxon>Dikarya</taxon>
        <taxon>Ascomycota</taxon>
        <taxon>Pezizomycotina</taxon>
        <taxon>Leotiomycetes</taxon>
        <taxon>Helotiales</taxon>
        <taxon>Hyaloscyphaceae</taxon>
        <taxon>Hyaloscypha</taxon>
        <taxon>Hyaloscypha variabilis</taxon>
    </lineage>
</organism>
<reference evidence="1 2" key="1">
    <citation type="submission" date="2016-04" db="EMBL/GenBank/DDBJ databases">
        <title>A degradative enzymes factory behind the ericoid mycorrhizal symbiosis.</title>
        <authorList>
            <consortium name="DOE Joint Genome Institute"/>
            <person name="Martino E."/>
            <person name="Morin E."/>
            <person name="Grelet G."/>
            <person name="Kuo A."/>
            <person name="Kohler A."/>
            <person name="Daghino S."/>
            <person name="Barry K."/>
            <person name="Choi C."/>
            <person name="Cichocki N."/>
            <person name="Clum A."/>
            <person name="Copeland A."/>
            <person name="Hainaut M."/>
            <person name="Haridas S."/>
            <person name="Labutti K."/>
            <person name="Lindquist E."/>
            <person name="Lipzen A."/>
            <person name="Khouja H.-R."/>
            <person name="Murat C."/>
            <person name="Ohm R."/>
            <person name="Olson A."/>
            <person name="Spatafora J."/>
            <person name="Veneault-Fourrey C."/>
            <person name="Henrissat B."/>
            <person name="Grigoriev I."/>
            <person name="Martin F."/>
            <person name="Perotto S."/>
        </authorList>
    </citation>
    <scope>NUCLEOTIDE SEQUENCE [LARGE SCALE GENOMIC DNA]</scope>
    <source>
        <strain evidence="1 2">F</strain>
    </source>
</reference>
<accession>A0A2J6REL6</accession>
<evidence type="ECO:0000313" key="2">
    <source>
        <dbReference type="Proteomes" id="UP000235786"/>
    </source>
</evidence>
<evidence type="ECO:0000313" key="1">
    <source>
        <dbReference type="EMBL" id="PMD36946.1"/>
    </source>
</evidence>
<dbReference type="AlphaFoldDB" id="A0A2J6REL6"/>
<protein>
    <submittedName>
        <fullName evidence="1">Uncharacterized protein</fullName>
    </submittedName>
</protein>
<proteinExistence type="predicted"/>